<dbReference type="AlphaFoldDB" id="A0A382LX40"/>
<protein>
    <recommendedName>
        <fullName evidence="2">NRDE family protein</fullName>
    </recommendedName>
</protein>
<dbReference type="Pfam" id="PF05742">
    <property type="entry name" value="TANGO2"/>
    <property type="match status" value="1"/>
</dbReference>
<sequence length="211" mass="24222">MIIFSFNNDSTFFKKKEASEKTFILLANRDEFYDRPTTPMKWWGKTNKILSGRDKLAGGTWFGVSEGGKFAALTNFKERSEKESYLVSRGELVLNYLNAKNCSAKEYLTKIDKEKYAGFSLLMGDSKGIFFLSNRSDESIPLHKGDHVLANQLLNTPTKKVEKTRQDFALFSTLSFETKSAIEFMRLETNSINLLNIEKIIQKDEEELPLR</sequence>
<organism evidence="1">
    <name type="scientific">marine metagenome</name>
    <dbReference type="NCBI Taxonomy" id="408172"/>
    <lineage>
        <taxon>unclassified sequences</taxon>
        <taxon>metagenomes</taxon>
        <taxon>ecological metagenomes</taxon>
    </lineage>
</organism>
<evidence type="ECO:0008006" key="2">
    <source>
        <dbReference type="Google" id="ProtNLM"/>
    </source>
</evidence>
<gene>
    <name evidence="1" type="ORF">METZ01_LOCUS293149</name>
</gene>
<dbReference type="PANTHER" id="PTHR17985">
    <property type="entry name" value="SER/THR-RICH PROTEIN T10 IN DGCR REGION"/>
    <property type="match status" value="1"/>
</dbReference>
<accession>A0A382LX40</accession>
<feature type="non-terminal residue" evidence="1">
    <location>
        <position position="211"/>
    </location>
</feature>
<dbReference type="PANTHER" id="PTHR17985:SF8">
    <property type="entry name" value="TRANSPORT AND GOLGI ORGANIZATION PROTEIN 2 HOMOLOG"/>
    <property type="match status" value="1"/>
</dbReference>
<proteinExistence type="predicted"/>
<reference evidence="1" key="1">
    <citation type="submission" date="2018-05" db="EMBL/GenBank/DDBJ databases">
        <authorList>
            <person name="Lanie J.A."/>
            <person name="Ng W.-L."/>
            <person name="Kazmierczak K.M."/>
            <person name="Andrzejewski T.M."/>
            <person name="Davidsen T.M."/>
            <person name="Wayne K.J."/>
            <person name="Tettelin H."/>
            <person name="Glass J.I."/>
            <person name="Rusch D."/>
            <person name="Podicherti R."/>
            <person name="Tsui H.-C.T."/>
            <person name="Winkler M.E."/>
        </authorList>
    </citation>
    <scope>NUCLEOTIDE SEQUENCE</scope>
</reference>
<dbReference type="InterPro" id="IPR008551">
    <property type="entry name" value="TANGO2"/>
</dbReference>
<evidence type="ECO:0000313" key="1">
    <source>
        <dbReference type="EMBL" id="SVC40295.1"/>
    </source>
</evidence>
<name>A0A382LX40_9ZZZZ</name>
<dbReference type="EMBL" id="UINC01089308">
    <property type="protein sequence ID" value="SVC40295.1"/>
    <property type="molecule type" value="Genomic_DNA"/>
</dbReference>